<keyword evidence="1" id="KW-0479">Metal-binding</keyword>
<feature type="compositionally biased region" description="Basic residues" evidence="2">
    <location>
        <begin position="202"/>
        <end position="211"/>
    </location>
</feature>
<accession>A0AAV0RZF9</accession>
<dbReference type="SMART" id="SM00343">
    <property type="entry name" value="ZnF_C2HC"/>
    <property type="match status" value="1"/>
</dbReference>
<keyword evidence="1" id="KW-0863">Zinc-finger</keyword>
<feature type="compositionally biased region" description="Polar residues" evidence="2">
    <location>
        <begin position="183"/>
        <end position="192"/>
    </location>
</feature>
<dbReference type="InterPro" id="IPR001878">
    <property type="entry name" value="Znf_CCHC"/>
</dbReference>
<dbReference type="AlphaFoldDB" id="A0AAV0RZF9"/>
<dbReference type="GO" id="GO:0003676">
    <property type="term" value="F:nucleic acid binding"/>
    <property type="evidence" value="ECO:0007669"/>
    <property type="project" value="InterPro"/>
</dbReference>
<dbReference type="GO" id="GO:0008270">
    <property type="term" value="F:zinc ion binding"/>
    <property type="evidence" value="ECO:0007669"/>
    <property type="project" value="UniProtKB-KW"/>
</dbReference>
<feature type="compositionally biased region" description="Basic and acidic residues" evidence="2">
    <location>
        <begin position="167"/>
        <end position="179"/>
    </location>
</feature>
<feature type="region of interest" description="Disordered" evidence="2">
    <location>
        <begin position="112"/>
        <end position="211"/>
    </location>
</feature>
<dbReference type="PANTHER" id="PTHR31286:SF99">
    <property type="entry name" value="DUF4283 DOMAIN-CONTAINING PROTEIN"/>
    <property type="match status" value="1"/>
</dbReference>
<evidence type="ECO:0000259" key="3">
    <source>
        <dbReference type="PROSITE" id="PS50158"/>
    </source>
</evidence>
<evidence type="ECO:0000256" key="2">
    <source>
        <dbReference type="SAM" id="MobiDB-lite"/>
    </source>
</evidence>
<dbReference type="EMBL" id="CAMGYJ010000011">
    <property type="protein sequence ID" value="CAI0626277.1"/>
    <property type="molecule type" value="Genomic_DNA"/>
</dbReference>
<proteinExistence type="predicted"/>
<feature type="domain" description="CCHC-type" evidence="3">
    <location>
        <begin position="80"/>
        <end position="95"/>
    </location>
</feature>
<keyword evidence="5" id="KW-1185">Reference proteome</keyword>
<comment type="caution">
    <text evidence="4">The sequence shown here is derived from an EMBL/GenBank/DDBJ whole genome shotgun (WGS) entry which is preliminary data.</text>
</comment>
<sequence>MVVWVQFPGFPVHFYHKEILFTLGNMIGRSIKLDYHTLHQERTKFARMAVEVDLSKPLVPRIRLDGRWQKVEFENLPVVCFECGKIGHTKVSCPSLYRKVDSPSLAFSGVAVSGNDEGEQSEVNGGFGPWMMVTRKSRRNPRESPNKGKFEEDSRISNGPLNHKVRKGEDQIMGGERDLPVLQDTQPQSQRGHGQGKQSEKPRRKVGGKRK</sequence>
<dbReference type="InterPro" id="IPR036875">
    <property type="entry name" value="Znf_CCHC_sf"/>
</dbReference>
<protein>
    <recommendedName>
        <fullName evidence="3">CCHC-type domain-containing protein</fullName>
    </recommendedName>
</protein>
<dbReference type="SUPFAM" id="SSF57756">
    <property type="entry name" value="Retrovirus zinc finger-like domains"/>
    <property type="match status" value="1"/>
</dbReference>
<dbReference type="Proteomes" id="UP001154282">
    <property type="component" value="Unassembled WGS sequence"/>
</dbReference>
<organism evidence="4 5">
    <name type="scientific">Linum tenue</name>
    <dbReference type="NCBI Taxonomy" id="586396"/>
    <lineage>
        <taxon>Eukaryota</taxon>
        <taxon>Viridiplantae</taxon>
        <taxon>Streptophyta</taxon>
        <taxon>Embryophyta</taxon>
        <taxon>Tracheophyta</taxon>
        <taxon>Spermatophyta</taxon>
        <taxon>Magnoliopsida</taxon>
        <taxon>eudicotyledons</taxon>
        <taxon>Gunneridae</taxon>
        <taxon>Pentapetalae</taxon>
        <taxon>rosids</taxon>
        <taxon>fabids</taxon>
        <taxon>Malpighiales</taxon>
        <taxon>Linaceae</taxon>
        <taxon>Linum</taxon>
    </lineage>
</organism>
<keyword evidence="1" id="KW-0862">Zinc</keyword>
<dbReference type="PANTHER" id="PTHR31286">
    <property type="entry name" value="GLYCINE-RICH CELL WALL STRUCTURAL PROTEIN 1.8-LIKE"/>
    <property type="match status" value="1"/>
</dbReference>
<evidence type="ECO:0000313" key="4">
    <source>
        <dbReference type="EMBL" id="CAI0626277.1"/>
    </source>
</evidence>
<feature type="compositionally biased region" description="Basic and acidic residues" evidence="2">
    <location>
        <begin position="140"/>
        <end position="155"/>
    </location>
</feature>
<gene>
    <name evidence="4" type="ORF">LITE_LOCUS50793</name>
</gene>
<reference evidence="4" key="1">
    <citation type="submission" date="2022-08" db="EMBL/GenBank/DDBJ databases">
        <authorList>
            <person name="Gutierrez-Valencia J."/>
        </authorList>
    </citation>
    <scope>NUCLEOTIDE SEQUENCE</scope>
</reference>
<name>A0AAV0RZF9_9ROSI</name>
<dbReference type="PROSITE" id="PS50158">
    <property type="entry name" value="ZF_CCHC"/>
    <property type="match status" value="1"/>
</dbReference>
<evidence type="ECO:0000256" key="1">
    <source>
        <dbReference type="PROSITE-ProRule" id="PRU00047"/>
    </source>
</evidence>
<evidence type="ECO:0000313" key="5">
    <source>
        <dbReference type="Proteomes" id="UP001154282"/>
    </source>
</evidence>
<dbReference type="InterPro" id="IPR040256">
    <property type="entry name" value="At4g02000-like"/>
</dbReference>